<dbReference type="Proteomes" id="UP001055439">
    <property type="component" value="Chromosome 10"/>
</dbReference>
<feature type="binding site" evidence="7">
    <location>
        <position position="63"/>
    </location>
    <ligand>
        <name>phosphoenolpyruvate</name>
        <dbReference type="ChEBI" id="CHEBI:58702"/>
    </ligand>
</feature>
<proteinExistence type="inferred from homology"/>
<dbReference type="SUPFAM" id="SSF51569">
    <property type="entry name" value="Aldolase"/>
    <property type="match status" value="1"/>
</dbReference>
<name>A0A9E7JH61_9LILI</name>
<evidence type="ECO:0000313" key="9">
    <source>
        <dbReference type="EMBL" id="URD80684.1"/>
    </source>
</evidence>
<dbReference type="Pfam" id="PF01474">
    <property type="entry name" value="DAHP_synth_2"/>
    <property type="match status" value="1"/>
</dbReference>
<evidence type="ECO:0000256" key="1">
    <source>
        <dbReference type="ARBA" id="ARBA00004688"/>
    </source>
</evidence>
<keyword evidence="10" id="KW-1185">Reference proteome</keyword>
<dbReference type="InterPro" id="IPR002480">
    <property type="entry name" value="DAHP_synth_2"/>
</dbReference>
<evidence type="ECO:0000256" key="3">
    <source>
        <dbReference type="ARBA" id="ARBA00022605"/>
    </source>
</evidence>
<keyword evidence="8" id="KW-0150">Chloroplast</keyword>
<organism evidence="9 10">
    <name type="scientific">Musa troglodytarum</name>
    <name type="common">fe'i banana</name>
    <dbReference type="NCBI Taxonomy" id="320322"/>
    <lineage>
        <taxon>Eukaryota</taxon>
        <taxon>Viridiplantae</taxon>
        <taxon>Streptophyta</taxon>
        <taxon>Embryophyta</taxon>
        <taxon>Tracheophyta</taxon>
        <taxon>Spermatophyta</taxon>
        <taxon>Magnoliopsida</taxon>
        <taxon>Liliopsida</taxon>
        <taxon>Zingiberales</taxon>
        <taxon>Musaceae</taxon>
        <taxon>Musa</taxon>
    </lineage>
</organism>
<dbReference type="EMBL" id="CP097503">
    <property type="protein sequence ID" value="URD80684.1"/>
    <property type="molecule type" value="Genomic_DNA"/>
</dbReference>
<dbReference type="PANTHER" id="PTHR21337:SF23">
    <property type="entry name" value="PHOSPHO-2-DEHYDRO-3-DEOXYHEPTONATE ALDOLASE"/>
    <property type="match status" value="1"/>
</dbReference>
<dbReference type="GO" id="GO:0009073">
    <property type="term" value="P:aromatic amino acid family biosynthetic process"/>
    <property type="evidence" value="ECO:0007669"/>
    <property type="project" value="UniProtKB-KW"/>
</dbReference>
<comment type="catalytic activity">
    <reaction evidence="6 8">
        <text>D-erythrose 4-phosphate + phosphoenolpyruvate + H2O = 7-phospho-2-dehydro-3-deoxy-D-arabino-heptonate + phosphate</text>
        <dbReference type="Rhea" id="RHEA:14717"/>
        <dbReference type="ChEBI" id="CHEBI:15377"/>
        <dbReference type="ChEBI" id="CHEBI:16897"/>
        <dbReference type="ChEBI" id="CHEBI:43474"/>
        <dbReference type="ChEBI" id="CHEBI:58394"/>
        <dbReference type="ChEBI" id="CHEBI:58702"/>
        <dbReference type="EC" id="2.5.1.54"/>
    </reaction>
</comment>
<keyword evidence="8" id="KW-0934">Plastid</keyword>
<comment type="subcellular location">
    <subcellularLocation>
        <location evidence="8">Plastid</location>
        <location evidence="8">Chloroplast</location>
    </subcellularLocation>
</comment>
<sequence>MAALTAYATFISTSTTNSRRASFSSATTPIVSVLSVGGKGRCSSTMGLALTFGGQMPSIKVGRMAGQFAKPRSSTVETSDGVKLPIYQGDIVNGDTFDEKVREPDPRRLLKAYSQSAPTLNLRRAFATDHREQGVRYMELAERVDEAIGFMVAAGLIADHPSSGHLMNAFTCHTSKP</sequence>
<dbReference type="GO" id="GO:0003849">
    <property type="term" value="F:3-deoxy-7-phosphoheptulonate synthase activity"/>
    <property type="evidence" value="ECO:0007669"/>
    <property type="project" value="UniProtKB-EC"/>
</dbReference>
<comment type="similarity">
    <text evidence="2 8">Belongs to the class-II DAHP synthase family.</text>
</comment>
<evidence type="ECO:0000313" key="10">
    <source>
        <dbReference type="Proteomes" id="UP001055439"/>
    </source>
</evidence>
<dbReference type="GO" id="GO:0009507">
    <property type="term" value="C:chloroplast"/>
    <property type="evidence" value="ECO:0007669"/>
    <property type="project" value="UniProtKB-SubCell"/>
</dbReference>
<dbReference type="InterPro" id="IPR013785">
    <property type="entry name" value="Aldolase_TIM"/>
</dbReference>
<dbReference type="Gene3D" id="3.20.20.70">
    <property type="entry name" value="Aldolase class I"/>
    <property type="match status" value="1"/>
</dbReference>
<comment type="pathway">
    <text evidence="1 8">Metabolic intermediate biosynthesis; chorismate biosynthesis; chorismate from D-erythrose 4-phosphate and phosphoenolpyruvate: step 1/7.</text>
</comment>
<keyword evidence="4 8" id="KW-0808">Transferase</keyword>
<evidence type="ECO:0000256" key="4">
    <source>
        <dbReference type="ARBA" id="ARBA00022679"/>
    </source>
</evidence>
<evidence type="ECO:0000256" key="8">
    <source>
        <dbReference type="RuleBase" id="RU363071"/>
    </source>
</evidence>
<dbReference type="GO" id="GO:0008652">
    <property type="term" value="P:amino acid biosynthetic process"/>
    <property type="evidence" value="ECO:0007669"/>
    <property type="project" value="UniProtKB-KW"/>
</dbReference>
<keyword evidence="3 8" id="KW-0028">Amino-acid biosynthesis</keyword>
<keyword evidence="8" id="KW-0809">Transit peptide</keyword>
<reference evidence="9" key="1">
    <citation type="submission" date="2022-05" db="EMBL/GenBank/DDBJ databases">
        <title>The Musa troglodytarum L. genome provides insights into the mechanism of non-climacteric behaviour and enrichment of carotenoids.</title>
        <authorList>
            <person name="Wang J."/>
        </authorList>
    </citation>
    <scope>NUCLEOTIDE SEQUENCE</scope>
    <source>
        <tissue evidence="9">Leaf</tissue>
    </source>
</reference>
<dbReference type="PANTHER" id="PTHR21337">
    <property type="entry name" value="PHOSPHO-2-DEHYDRO-3-DEOXYHEPTONATE ALDOLASE 1, 2"/>
    <property type="match status" value="1"/>
</dbReference>
<dbReference type="EC" id="2.5.1.54" evidence="8"/>
<protein>
    <recommendedName>
        <fullName evidence="8">Phospho-2-dehydro-3-deoxyheptonate aldolase</fullName>
        <ecNumber evidence="8">2.5.1.54</ecNumber>
    </recommendedName>
</protein>
<evidence type="ECO:0000256" key="6">
    <source>
        <dbReference type="ARBA" id="ARBA00047508"/>
    </source>
</evidence>
<evidence type="ECO:0000256" key="7">
    <source>
        <dbReference type="PIRSR" id="PIRSR602480-1"/>
    </source>
</evidence>
<evidence type="ECO:0000256" key="5">
    <source>
        <dbReference type="ARBA" id="ARBA00023141"/>
    </source>
</evidence>
<dbReference type="EMBL" id="CP097503">
    <property type="protein sequence ID" value="URD80683.1"/>
    <property type="molecule type" value="Genomic_DNA"/>
</dbReference>
<accession>A0A9E7JH61</accession>
<gene>
    <name evidence="9" type="ORF">MUK42_19403</name>
</gene>
<evidence type="ECO:0000256" key="2">
    <source>
        <dbReference type="ARBA" id="ARBA00008911"/>
    </source>
</evidence>
<dbReference type="AlphaFoldDB" id="A0A9E7JH61"/>
<keyword evidence="5 8" id="KW-0057">Aromatic amino acid biosynthesis</keyword>